<dbReference type="EMBL" id="HBEJ01012516">
    <property type="protein sequence ID" value="CAD8373192.1"/>
    <property type="molecule type" value="Transcribed_RNA"/>
</dbReference>
<reference evidence="3" key="1">
    <citation type="submission" date="2021-01" db="EMBL/GenBank/DDBJ databases">
        <authorList>
            <person name="Corre E."/>
            <person name="Pelletier E."/>
            <person name="Niang G."/>
            <person name="Scheremetjew M."/>
            <person name="Finn R."/>
            <person name="Kale V."/>
            <person name="Holt S."/>
            <person name="Cochrane G."/>
            <person name="Meng A."/>
            <person name="Brown T."/>
            <person name="Cohen L."/>
        </authorList>
    </citation>
    <scope>NUCLEOTIDE SEQUENCE</scope>
    <source>
        <strain evidence="3">CCMP3303</strain>
    </source>
</reference>
<feature type="transmembrane region" description="Helical" evidence="1">
    <location>
        <begin position="90"/>
        <end position="111"/>
    </location>
</feature>
<feature type="chain" id="PRO_5030622464" description="EF-hand domain-containing protein" evidence="2">
    <location>
        <begin position="29"/>
        <end position="264"/>
    </location>
</feature>
<dbReference type="PROSITE" id="PS51257">
    <property type="entry name" value="PROKAR_LIPOPROTEIN"/>
    <property type="match status" value="1"/>
</dbReference>
<dbReference type="AlphaFoldDB" id="A0A7S0ASG7"/>
<evidence type="ECO:0008006" key="4">
    <source>
        <dbReference type="Google" id="ProtNLM"/>
    </source>
</evidence>
<keyword evidence="2" id="KW-0732">Signal</keyword>
<dbReference type="InterPro" id="IPR018247">
    <property type="entry name" value="EF_Hand_1_Ca_BS"/>
</dbReference>
<keyword evidence="1" id="KW-0472">Membrane</keyword>
<feature type="signal peptide" evidence="2">
    <location>
        <begin position="1"/>
        <end position="28"/>
    </location>
</feature>
<dbReference type="PROSITE" id="PS00018">
    <property type="entry name" value="EF_HAND_1"/>
    <property type="match status" value="1"/>
</dbReference>
<proteinExistence type="predicted"/>
<keyword evidence="1" id="KW-0812">Transmembrane</keyword>
<feature type="transmembrane region" description="Helical" evidence="1">
    <location>
        <begin position="118"/>
        <end position="136"/>
    </location>
</feature>
<name>A0A7S0ASG7_9STRA</name>
<accession>A0A7S0ASG7</accession>
<feature type="transmembrane region" description="Helical" evidence="1">
    <location>
        <begin position="142"/>
        <end position="163"/>
    </location>
</feature>
<evidence type="ECO:0000256" key="1">
    <source>
        <dbReference type="SAM" id="Phobius"/>
    </source>
</evidence>
<organism evidence="3">
    <name type="scientific">Minutocellus polymorphus</name>
    <dbReference type="NCBI Taxonomy" id="265543"/>
    <lineage>
        <taxon>Eukaryota</taxon>
        <taxon>Sar</taxon>
        <taxon>Stramenopiles</taxon>
        <taxon>Ochrophyta</taxon>
        <taxon>Bacillariophyta</taxon>
        <taxon>Mediophyceae</taxon>
        <taxon>Cymatosirophycidae</taxon>
        <taxon>Cymatosirales</taxon>
        <taxon>Cymatosiraceae</taxon>
        <taxon>Minutocellus</taxon>
    </lineage>
</organism>
<evidence type="ECO:0000256" key="2">
    <source>
        <dbReference type="SAM" id="SignalP"/>
    </source>
</evidence>
<sequence length="264" mass="29970">MTPIRSRRYAACALVLICAISFLACVEAKRKSKQNFDVAPATSTAEDDIPDVHYLFQLIGKEMYSFVDCPKYRFYIYMMGYSLPDERTTIAALSTLSNVLYGCSILIGFLVFPRGTMLIWTLMTLYIGPAFILLFIGAHVALLVAFAMYPVTSVLCIWLWFFFTSQCAQVIGKYLGLDRDKDGDVDVLDLIHYLAQTKPGKYIGLEKLHDKLNKMSMDPFQAIHNRLDRIQKKMESESELLSKSIIGRNGEIRSTSEIQKNHSD</sequence>
<evidence type="ECO:0000313" key="3">
    <source>
        <dbReference type="EMBL" id="CAD8373192.1"/>
    </source>
</evidence>
<gene>
    <name evidence="3" type="ORF">MPOL1434_LOCUS7336</name>
</gene>
<protein>
    <recommendedName>
        <fullName evidence="4">EF-hand domain-containing protein</fullName>
    </recommendedName>
</protein>
<keyword evidence="1" id="KW-1133">Transmembrane helix</keyword>